<evidence type="ECO:0000256" key="18">
    <source>
        <dbReference type="ARBA" id="ARBA00068150"/>
    </source>
</evidence>
<dbReference type="OrthoDB" id="9790669at2"/>
<proteinExistence type="inferred from homology"/>
<dbReference type="STRING" id="573061.Clocel_2581"/>
<evidence type="ECO:0000256" key="17">
    <source>
        <dbReference type="ARBA" id="ARBA00064003"/>
    </source>
</evidence>
<keyword evidence="14" id="KW-0902">Two-component regulatory system</keyword>
<dbReference type="RefSeq" id="WP_010075551.1">
    <property type="nucleotide sequence ID" value="NC_014393.1"/>
</dbReference>
<dbReference type="FunFam" id="3.30.565.10:FF:000010">
    <property type="entry name" value="Sensor histidine kinase RcsC"/>
    <property type="match status" value="1"/>
</dbReference>
<dbReference type="Pfam" id="PF02518">
    <property type="entry name" value="HATPase_c"/>
    <property type="match status" value="1"/>
</dbReference>
<dbReference type="PROSITE" id="PS50113">
    <property type="entry name" value="PAC"/>
    <property type="match status" value="1"/>
</dbReference>
<comment type="catalytic activity">
    <reaction evidence="1">
        <text>ATP + protein L-histidine = ADP + protein N-phospho-L-histidine.</text>
        <dbReference type="EC" id="2.7.13.3"/>
    </reaction>
</comment>
<evidence type="ECO:0000256" key="20">
    <source>
        <dbReference type="PROSITE-ProRule" id="PRU00110"/>
    </source>
</evidence>
<dbReference type="NCBIfam" id="TIGR00229">
    <property type="entry name" value="sensory_box"/>
    <property type="match status" value="1"/>
</dbReference>
<dbReference type="InterPro" id="IPR003661">
    <property type="entry name" value="HisK_dim/P_dom"/>
</dbReference>
<dbReference type="Gene3D" id="1.20.120.160">
    <property type="entry name" value="HPT domain"/>
    <property type="match status" value="1"/>
</dbReference>
<dbReference type="GO" id="GO:0005524">
    <property type="term" value="F:ATP binding"/>
    <property type="evidence" value="ECO:0007669"/>
    <property type="project" value="UniProtKB-KW"/>
</dbReference>
<dbReference type="SMART" id="SM00388">
    <property type="entry name" value="HisKA"/>
    <property type="match status" value="1"/>
</dbReference>
<dbReference type="EC" id="2.7.13.3" evidence="4"/>
<dbReference type="InterPro" id="IPR004358">
    <property type="entry name" value="Sig_transdc_His_kin-like_C"/>
</dbReference>
<keyword evidence="15" id="KW-0472">Membrane</keyword>
<dbReference type="AlphaFoldDB" id="D9SQT5"/>
<dbReference type="Gene3D" id="3.30.450.20">
    <property type="entry name" value="PAS domain"/>
    <property type="match status" value="1"/>
</dbReference>
<dbReference type="Gene3D" id="3.30.450.40">
    <property type="match status" value="1"/>
</dbReference>
<dbReference type="PROSITE" id="PS50110">
    <property type="entry name" value="RESPONSE_REGULATORY"/>
    <property type="match status" value="2"/>
</dbReference>
<evidence type="ECO:0000256" key="7">
    <source>
        <dbReference type="ARBA" id="ARBA00022553"/>
    </source>
</evidence>
<name>D9SQT5_CLOC7</name>
<dbReference type="InterPro" id="IPR005467">
    <property type="entry name" value="His_kinase_dom"/>
</dbReference>
<feature type="domain" description="PAC" evidence="24">
    <location>
        <begin position="263"/>
        <end position="315"/>
    </location>
</feature>
<dbReference type="FunFam" id="1.10.287.130:FF:000002">
    <property type="entry name" value="Two-component osmosensing histidine kinase"/>
    <property type="match status" value="1"/>
</dbReference>
<organism evidence="26 27">
    <name type="scientific">Clostridium cellulovorans (strain ATCC 35296 / DSM 3052 / OCM 3 / 743B)</name>
    <dbReference type="NCBI Taxonomy" id="573061"/>
    <lineage>
        <taxon>Bacteria</taxon>
        <taxon>Bacillati</taxon>
        <taxon>Bacillota</taxon>
        <taxon>Clostridia</taxon>
        <taxon>Eubacteriales</taxon>
        <taxon>Clostridiaceae</taxon>
        <taxon>Clostridium</taxon>
    </lineage>
</organism>
<feature type="modified residue" description="4-aspartylphosphate" evidence="21">
    <location>
        <position position="626"/>
    </location>
</feature>
<evidence type="ECO:0000256" key="4">
    <source>
        <dbReference type="ARBA" id="ARBA00012438"/>
    </source>
</evidence>
<evidence type="ECO:0000256" key="21">
    <source>
        <dbReference type="PROSITE-ProRule" id="PRU00169"/>
    </source>
</evidence>
<dbReference type="Gene3D" id="3.40.50.2300">
    <property type="match status" value="2"/>
</dbReference>
<dbReference type="Proteomes" id="UP000002730">
    <property type="component" value="Chromosome"/>
</dbReference>
<evidence type="ECO:0000256" key="13">
    <source>
        <dbReference type="ARBA" id="ARBA00022989"/>
    </source>
</evidence>
<dbReference type="SUPFAM" id="SSF52172">
    <property type="entry name" value="CheY-like"/>
    <property type="match status" value="2"/>
</dbReference>
<feature type="modified residue" description="4-aspartylphosphate" evidence="21">
    <location>
        <position position="770"/>
    </location>
</feature>
<feature type="domain" description="Response regulatory" evidence="23">
    <location>
        <begin position="721"/>
        <end position="838"/>
    </location>
</feature>
<evidence type="ECO:0000259" key="22">
    <source>
        <dbReference type="PROSITE" id="PS50109"/>
    </source>
</evidence>
<evidence type="ECO:0000256" key="3">
    <source>
        <dbReference type="ARBA" id="ARBA00006402"/>
    </source>
</evidence>
<keyword evidence="8" id="KW-0808">Transferase</keyword>
<dbReference type="GO" id="GO:0000155">
    <property type="term" value="F:phosphorelay sensor kinase activity"/>
    <property type="evidence" value="ECO:0007669"/>
    <property type="project" value="InterPro"/>
</dbReference>
<feature type="domain" description="HPt" evidence="25">
    <location>
        <begin position="865"/>
        <end position="949"/>
    </location>
</feature>
<gene>
    <name evidence="26" type="ordered locus">Clocel_2581</name>
</gene>
<keyword evidence="10" id="KW-0547">Nucleotide-binding</keyword>
<comment type="subcellular location">
    <subcellularLocation>
        <location evidence="2">Cell membrane</location>
        <topology evidence="2">Multi-pass membrane protein</topology>
    </subcellularLocation>
</comment>
<dbReference type="InterPro" id="IPR036641">
    <property type="entry name" value="HPT_dom_sf"/>
</dbReference>
<dbReference type="eggNOG" id="COG0642">
    <property type="taxonomic scope" value="Bacteria"/>
</dbReference>
<dbReference type="eggNOG" id="COG2205">
    <property type="taxonomic scope" value="Bacteria"/>
</dbReference>
<dbReference type="SUPFAM" id="SSF55874">
    <property type="entry name" value="ATPase domain of HSP90 chaperone/DNA topoisomerase II/histidine kinase"/>
    <property type="match status" value="1"/>
</dbReference>
<evidence type="ECO:0000256" key="1">
    <source>
        <dbReference type="ARBA" id="ARBA00000085"/>
    </source>
</evidence>
<evidence type="ECO:0000256" key="2">
    <source>
        <dbReference type="ARBA" id="ARBA00004651"/>
    </source>
</evidence>
<dbReference type="InterPro" id="IPR036097">
    <property type="entry name" value="HisK_dim/P_sf"/>
</dbReference>
<dbReference type="InterPro" id="IPR003594">
    <property type="entry name" value="HATPase_dom"/>
</dbReference>
<evidence type="ECO:0000259" key="25">
    <source>
        <dbReference type="PROSITE" id="PS50894"/>
    </source>
</evidence>
<comment type="subunit">
    <text evidence="17">At low DSF concentrations, interacts with RpfF.</text>
</comment>
<dbReference type="InterPro" id="IPR008207">
    <property type="entry name" value="Sig_transdc_His_kin_Hpt_dom"/>
</dbReference>
<dbReference type="GO" id="GO:0005886">
    <property type="term" value="C:plasma membrane"/>
    <property type="evidence" value="ECO:0007669"/>
    <property type="project" value="UniProtKB-SubCell"/>
</dbReference>
<keyword evidence="27" id="KW-1185">Reference proteome</keyword>
<dbReference type="Pfam" id="PF01627">
    <property type="entry name" value="Hpt"/>
    <property type="match status" value="1"/>
</dbReference>
<dbReference type="InterPro" id="IPR029016">
    <property type="entry name" value="GAF-like_dom_sf"/>
</dbReference>
<keyword evidence="12" id="KW-0067">ATP-binding</keyword>
<dbReference type="SUPFAM" id="SSF47226">
    <property type="entry name" value="Histidine-containing phosphotransfer domain, HPT domain"/>
    <property type="match status" value="1"/>
</dbReference>
<dbReference type="HOGENOM" id="CLU_000445_114_19_9"/>
<keyword evidence="13" id="KW-1133">Transmembrane helix</keyword>
<evidence type="ECO:0000259" key="24">
    <source>
        <dbReference type="PROSITE" id="PS50113"/>
    </source>
</evidence>
<evidence type="ECO:0000256" key="14">
    <source>
        <dbReference type="ARBA" id="ARBA00023012"/>
    </source>
</evidence>
<comment type="function">
    <text evidence="16">May play the central regulatory role in sporulation. It may be an element of the effector pathway responsible for the activation of sporulation genes in response to nutritional stress. Spo0A may act in concert with spo0H (a sigma factor) to control the expression of some genes that are critical to the sporulation process.</text>
</comment>
<evidence type="ECO:0000259" key="23">
    <source>
        <dbReference type="PROSITE" id="PS50110"/>
    </source>
</evidence>
<evidence type="ECO:0000313" key="26">
    <source>
        <dbReference type="EMBL" id="ADL52291.1"/>
    </source>
</evidence>
<dbReference type="SUPFAM" id="SSF47384">
    <property type="entry name" value="Homodimeric domain of signal transducing histidine kinase"/>
    <property type="match status" value="1"/>
</dbReference>
<evidence type="ECO:0000256" key="16">
    <source>
        <dbReference type="ARBA" id="ARBA00024867"/>
    </source>
</evidence>
<reference evidence="26 27" key="1">
    <citation type="submission" date="2010-08" db="EMBL/GenBank/DDBJ databases">
        <title>Complete sequence of Clostridium cellulovorans 743B.</title>
        <authorList>
            <consortium name="US DOE Joint Genome Institute"/>
            <person name="Lucas S."/>
            <person name="Copeland A."/>
            <person name="Lapidus A."/>
            <person name="Cheng J.-F."/>
            <person name="Bruce D."/>
            <person name="Goodwin L."/>
            <person name="Pitluck S."/>
            <person name="Chertkov O."/>
            <person name="Detter J.C."/>
            <person name="Han C."/>
            <person name="Tapia R."/>
            <person name="Land M."/>
            <person name="Hauser L."/>
            <person name="Chang Y.-J."/>
            <person name="Jeffries C."/>
            <person name="Kyrpides N."/>
            <person name="Ivanova N."/>
            <person name="Mikhailova N."/>
            <person name="Hemme C.L."/>
            <person name="Woyke T."/>
        </authorList>
    </citation>
    <scope>NUCLEOTIDE SEQUENCE [LARGE SCALE GENOMIC DNA]</scope>
    <source>
        <strain evidence="27">ATCC 35296 / DSM 3052 / OCM 3 / 743B</strain>
    </source>
</reference>
<evidence type="ECO:0000256" key="8">
    <source>
        <dbReference type="ARBA" id="ARBA00022679"/>
    </source>
</evidence>
<accession>D9SQT5</accession>
<dbReference type="PROSITE" id="PS50894">
    <property type="entry name" value="HPT"/>
    <property type="match status" value="1"/>
</dbReference>
<dbReference type="InterPro" id="IPR011006">
    <property type="entry name" value="CheY-like_superfamily"/>
</dbReference>
<dbReference type="EMBL" id="CP002160">
    <property type="protein sequence ID" value="ADL52291.1"/>
    <property type="molecule type" value="Genomic_DNA"/>
</dbReference>
<dbReference type="Gene3D" id="1.10.287.130">
    <property type="match status" value="1"/>
</dbReference>
<dbReference type="InterPro" id="IPR000014">
    <property type="entry name" value="PAS"/>
</dbReference>
<sequence length="949" mass="108107">MSNREIYANDSYFSECLKLINNTFQNFLDVDSVNYHAELIIALNEIGLFFDLDRIYIYYFSKDMSSMKLESQWSKENIKPKRKIVEEEVVYALPWLVRGIRNNDYIAISNMKELPEEAMFEAEVFNKEGIKAFLMIPLKSQKKIIGFIGYESLTKPITWEAERIKTLKYISRAFSYLKERLIREKAYESILDGQAILLDNAQSQIWALSNVTSYATVNETHAKFFGKNKVELEYQDFYDVFDIDTANALSQLSWDLFEKNELAEKELEINNYKGEKRLLNVKGIPQRDTIGNIKYIICTAVDITKQRSAEAQLYKAKEEAEAANIAKSKFLANMSREIRTPMNGIFGFLELLELTNLSSEQKEFIREAKSASEVLLHIINDILDLSKIEARKLIMENISFNLRDAIEDTVSLLAPKAAEKGLELYVRIKEDVPEEVIGDPSRLRQILNNLIYNAVKFTEKGYVSISMDYLEKDHEIALVNFEVEDTGIGIATEDIPKVFEAFNQADASTTRKYGGTGLGLPISYELIKMMGGDIRVESKLGEGSTFKFNVNLKIAKRASEQRCLFDKLKGKNIIIVDGNENNINIIKSNFQGTGVNIFEAKNAGNAINIIISNANTENRIDIAIIDYQMSDMTGYELATTIKTIPFAKEIKLILLINLSQKGESNVAQENGFLSSLFKPIRRKDLLNCISKIFGLQKEDEENRKIEIKDAISETKNRLIPKILLVEDNEINRKIFISMIKSRNFTCDVAVDGSEALKAVEKKDYDIIFMDCQMPTMDGYESTAKIRKLEGNKKHTRIVAMTANAMEGDSEKCIEAGMDDYISKPINFNKMFKIIEESIKEQEFSISYISIIDKYLHCFTKVTGLGEEDAKEIFEEYIACLPGLLKGINKAIDGNDFRKLAKLGHELKGSAGTLRITSIYELAIKLEEAAKKHQTNDCLRLFTEMKKILC</sequence>
<evidence type="ECO:0000256" key="15">
    <source>
        <dbReference type="ARBA" id="ARBA00023136"/>
    </source>
</evidence>
<feature type="modified residue" description="Phosphohistidine" evidence="20">
    <location>
        <position position="904"/>
    </location>
</feature>
<dbReference type="PANTHER" id="PTHR45339">
    <property type="entry name" value="HYBRID SIGNAL TRANSDUCTION HISTIDINE KINASE J"/>
    <property type="match status" value="1"/>
</dbReference>
<comment type="similarity">
    <text evidence="3">In the N-terminal section; belongs to the phytochrome family.</text>
</comment>
<dbReference type="PRINTS" id="PR00344">
    <property type="entry name" value="BCTRLSENSOR"/>
</dbReference>
<evidence type="ECO:0000256" key="5">
    <source>
        <dbReference type="ARBA" id="ARBA00018672"/>
    </source>
</evidence>
<evidence type="ECO:0000313" key="27">
    <source>
        <dbReference type="Proteomes" id="UP000002730"/>
    </source>
</evidence>
<keyword evidence="9" id="KW-0812">Transmembrane</keyword>
<dbReference type="Gene3D" id="3.30.565.10">
    <property type="entry name" value="Histidine kinase-like ATPase, C-terminal domain"/>
    <property type="match status" value="1"/>
</dbReference>
<protein>
    <recommendedName>
        <fullName evidence="19">Circadian input-output histidine kinase CikA</fullName>
        <ecNumber evidence="4">2.7.13.3</ecNumber>
    </recommendedName>
    <alternativeName>
        <fullName evidence="18">Sensory/regulatory protein RpfC</fullName>
    </alternativeName>
    <alternativeName>
        <fullName evidence="5">Stage 0 sporulation protein A homolog</fullName>
    </alternativeName>
</protein>
<dbReference type="InterPro" id="IPR035965">
    <property type="entry name" value="PAS-like_dom_sf"/>
</dbReference>
<dbReference type="PANTHER" id="PTHR45339:SF1">
    <property type="entry name" value="HYBRID SIGNAL TRANSDUCTION HISTIDINE KINASE J"/>
    <property type="match status" value="1"/>
</dbReference>
<dbReference type="SUPFAM" id="SSF55781">
    <property type="entry name" value="GAF domain-like"/>
    <property type="match status" value="1"/>
</dbReference>
<feature type="domain" description="Histidine kinase" evidence="22">
    <location>
        <begin position="333"/>
        <end position="554"/>
    </location>
</feature>
<dbReference type="InterPro" id="IPR036890">
    <property type="entry name" value="HATPase_C_sf"/>
</dbReference>
<dbReference type="PROSITE" id="PS50109">
    <property type="entry name" value="HIS_KIN"/>
    <property type="match status" value="1"/>
</dbReference>
<keyword evidence="11 26" id="KW-0418">Kinase</keyword>
<dbReference type="InterPro" id="IPR001789">
    <property type="entry name" value="Sig_transdc_resp-reg_receiver"/>
</dbReference>
<dbReference type="SMART" id="SM00448">
    <property type="entry name" value="REC"/>
    <property type="match status" value="2"/>
</dbReference>
<dbReference type="KEGG" id="ccb:Clocel_2581"/>
<evidence type="ECO:0000256" key="9">
    <source>
        <dbReference type="ARBA" id="ARBA00022692"/>
    </source>
</evidence>
<dbReference type="CDD" id="cd16922">
    <property type="entry name" value="HATPase_EvgS-ArcB-TorS-like"/>
    <property type="match status" value="1"/>
</dbReference>
<evidence type="ECO:0000256" key="19">
    <source>
        <dbReference type="ARBA" id="ARBA00074306"/>
    </source>
</evidence>
<evidence type="ECO:0000256" key="6">
    <source>
        <dbReference type="ARBA" id="ARBA00022475"/>
    </source>
</evidence>
<dbReference type="InterPro" id="IPR000700">
    <property type="entry name" value="PAS-assoc_C"/>
</dbReference>
<keyword evidence="6" id="KW-1003">Cell membrane</keyword>
<dbReference type="SMART" id="SM00387">
    <property type="entry name" value="HATPase_c"/>
    <property type="match status" value="1"/>
</dbReference>
<evidence type="ECO:0000256" key="12">
    <source>
        <dbReference type="ARBA" id="ARBA00022840"/>
    </source>
</evidence>
<dbReference type="SUPFAM" id="SSF55785">
    <property type="entry name" value="PYP-like sensor domain (PAS domain)"/>
    <property type="match status" value="1"/>
</dbReference>
<evidence type="ECO:0000256" key="10">
    <source>
        <dbReference type="ARBA" id="ARBA00022741"/>
    </source>
</evidence>
<dbReference type="CDD" id="cd17546">
    <property type="entry name" value="REC_hyHK_CKI1_RcsC-like"/>
    <property type="match status" value="1"/>
</dbReference>
<dbReference type="Pfam" id="PF00072">
    <property type="entry name" value="Response_reg"/>
    <property type="match status" value="2"/>
</dbReference>
<dbReference type="CDD" id="cd00082">
    <property type="entry name" value="HisKA"/>
    <property type="match status" value="1"/>
</dbReference>
<feature type="domain" description="Response regulatory" evidence="23">
    <location>
        <begin position="572"/>
        <end position="693"/>
    </location>
</feature>
<evidence type="ECO:0000256" key="11">
    <source>
        <dbReference type="ARBA" id="ARBA00022777"/>
    </source>
</evidence>
<dbReference type="Pfam" id="PF00512">
    <property type="entry name" value="HisKA"/>
    <property type="match status" value="1"/>
</dbReference>
<keyword evidence="7 21" id="KW-0597">Phosphoprotein</keyword>